<evidence type="ECO:0000313" key="2">
    <source>
        <dbReference type="EMBL" id="GAA4418794.1"/>
    </source>
</evidence>
<dbReference type="EMBL" id="BAABEX010000004">
    <property type="protein sequence ID" value="GAA4418794.1"/>
    <property type="molecule type" value="Genomic_DNA"/>
</dbReference>
<comment type="caution">
    <text evidence="2">The sequence shown here is derived from an EMBL/GenBank/DDBJ whole genome shotgun (WGS) entry which is preliminary data.</text>
</comment>
<gene>
    <name evidence="2" type="ORF">GCM10023090_04150</name>
</gene>
<dbReference type="PIRSF" id="PIRSF037442">
    <property type="entry name" value="UCP037442_abhydr"/>
    <property type="match status" value="1"/>
</dbReference>
<name>A0ABP8KY15_9BURK</name>
<dbReference type="InterPro" id="IPR029058">
    <property type="entry name" value="AB_hydrolase_fold"/>
</dbReference>
<proteinExistence type="predicted"/>
<reference evidence="3" key="1">
    <citation type="journal article" date="2019" name="Int. J. Syst. Evol. Microbiol.">
        <title>The Global Catalogue of Microorganisms (GCM) 10K type strain sequencing project: providing services to taxonomists for standard genome sequencing and annotation.</title>
        <authorList>
            <consortium name="The Broad Institute Genomics Platform"/>
            <consortium name="The Broad Institute Genome Sequencing Center for Infectious Disease"/>
            <person name="Wu L."/>
            <person name="Ma J."/>
        </authorList>
    </citation>
    <scope>NUCLEOTIDE SEQUENCE [LARGE SCALE GENOMIC DNA]</scope>
    <source>
        <strain evidence="3">JCM 31890</strain>
    </source>
</reference>
<dbReference type="SUPFAM" id="SSF53474">
    <property type="entry name" value="alpha/beta-Hydrolases"/>
    <property type="match status" value="1"/>
</dbReference>
<accession>A0ABP8KY15</accession>
<feature type="domain" description="Serine aminopeptidase S33" evidence="1">
    <location>
        <begin position="58"/>
        <end position="165"/>
    </location>
</feature>
<dbReference type="InterPro" id="IPR022742">
    <property type="entry name" value="Hydrolase_4"/>
</dbReference>
<dbReference type="Pfam" id="PF12146">
    <property type="entry name" value="Hydrolase_4"/>
    <property type="match status" value="1"/>
</dbReference>
<evidence type="ECO:0000313" key="3">
    <source>
        <dbReference type="Proteomes" id="UP001501788"/>
    </source>
</evidence>
<keyword evidence="3" id="KW-1185">Reference proteome</keyword>
<keyword evidence="2" id="KW-0378">Hydrolase</keyword>
<organism evidence="2 3">
    <name type="scientific">Acidovorax lacteus</name>
    <dbReference type="NCBI Taxonomy" id="1924988"/>
    <lineage>
        <taxon>Bacteria</taxon>
        <taxon>Pseudomonadati</taxon>
        <taxon>Pseudomonadota</taxon>
        <taxon>Betaproteobacteria</taxon>
        <taxon>Burkholderiales</taxon>
        <taxon>Comamonadaceae</taxon>
        <taxon>Acidovorax</taxon>
    </lineage>
</organism>
<protein>
    <submittedName>
        <fullName evidence="2">Alpha/beta fold hydrolase</fullName>
    </submittedName>
</protein>
<dbReference type="InterPro" id="IPR017208">
    <property type="entry name" value="UCP037442_abhydr"/>
</dbReference>
<sequence length="307" mass="33870">MTLETLAPTRAAPAAAVEPEALTLTAADGTPIAALRYRPEGTAHAGLLVGSATAVPQGFYRRFAQHAAARGFDVLTLDYRGIGRSAPPSLRGYEVDYLDWGRQDLAAGVEALRQPGRPLYLVGHSYGGHALGLLPNHHEVHACWTFATGAGWHGWMPPLERLRVQLMWKVVGPLWTRRAGYLPWSRLGMGEDLPLGVYRQWRHWCSFPRYFFDDPAMPHMAEQFAQLRLPIVAANATDDAWAPPASRDAFMQGYRNATVQAVTIDPVVDRTGPIGHMGYFRPQARALWDQCLDWLASAPHQVQGSSA</sequence>
<dbReference type="RefSeq" id="WP_345060749.1">
    <property type="nucleotide sequence ID" value="NZ_BAABEX010000004.1"/>
</dbReference>
<dbReference type="GO" id="GO:0016787">
    <property type="term" value="F:hydrolase activity"/>
    <property type="evidence" value="ECO:0007669"/>
    <property type="project" value="UniProtKB-KW"/>
</dbReference>
<evidence type="ECO:0000259" key="1">
    <source>
        <dbReference type="Pfam" id="PF12146"/>
    </source>
</evidence>
<dbReference type="Proteomes" id="UP001501788">
    <property type="component" value="Unassembled WGS sequence"/>
</dbReference>
<dbReference type="Gene3D" id="3.40.50.1820">
    <property type="entry name" value="alpha/beta hydrolase"/>
    <property type="match status" value="1"/>
</dbReference>